<dbReference type="SUPFAM" id="SSF52540">
    <property type="entry name" value="P-loop containing nucleoside triphosphate hydrolases"/>
    <property type="match status" value="2"/>
</dbReference>
<dbReference type="PANTHER" id="PTHR47396">
    <property type="entry name" value="TYPE I RESTRICTION ENZYME ECOKI R PROTEIN"/>
    <property type="match status" value="1"/>
</dbReference>
<sequence>MQTLDETLSAALKFNGPDFFRNRVPALINQNLRSGFSQRAYQQEAFGRFVFYWNDYHDRPKGVPSQLLFHMATGSGKTLIMAGLILYLYEKGYRNFLFFVNSTTIIDKTRDNFFNTASGKYLFAEEIEIAGKQIRIREVDNFQGVNHKDINIVFSTIQGLHSSLNVPRENSLTYDDFEDKKIVLISDEAHHINAETKKGSELSADELMDVVSWERTVNRIFNANVQNILLEFTATIDLDIPEIQKKYSEKLIYDYPLRQFRLDGYSKEVKVLQADLPPFERALQGVLLSQYRRKIFEKHHILIKPVILFKSRTIKESQAFWEDFKNGMQGLQPERFEKIKNATNDPVIQAIFHYLDKERISFENLIIELKEDFSTDKLISVNSKDESGEKQLAINSLEDERNEYRAVFAVDKLNEGWDVLNLFDIVRLYDTRDAKAGKPGKTTMAEAQLIGRGARYCPFQLYPDQPPYIRKFDEDLKNEMRICEELYYHCSYNPKYISELYTALVEIGIKSKETKERTIRLKEQFKQTSFYKTGFIFLNELKKNDQEDVFGLQPKVISQHYQIALKTGYLQSITVFNSGQVAGYSTSAQDYKLIDFGAHVIRKAISKLEFYEFNHLQTLLPNLSSITEFIHSEAYLGNIKIEVSGLPEQLEHLSQQAKLEACLKVLEEIAKSLTTGKIEFQGTREFKPYMLKDKIKDKTLSFGDSGPDQEFGRSMINPQDTSYYLDLSQKDWYAFDDCFGTSEEKLFIKYIDKVYAKLKTDYDEVFLIRNERHFKIYNFEDGRALEPDFVLFLVNNKKENYDHYQVFVEPKGSHLLQQDEWKEKFLLSLQKENLVEQLWRDKKYIIWGMPFYNEVLRKEQFEGSLQQLLNND</sequence>
<keyword evidence="4" id="KW-1185">Reference proteome</keyword>
<dbReference type="GO" id="GO:0015668">
    <property type="term" value="F:type III site-specific deoxyribonuclease activity"/>
    <property type="evidence" value="ECO:0007669"/>
    <property type="project" value="UniProtKB-EC"/>
</dbReference>
<dbReference type="Proteomes" id="UP001247620">
    <property type="component" value="Unassembled WGS sequence"/>
</dbReference>
<keyword evidence="1" id="KW-1133">Transmembrane helix</keyword>
<dbReference type="EMBL" id="JAVDUU010000001">
    <property type="protein sequence ID" value="MDR6941385.1"/>
    <property type="molecule type" value="Genomic_DNA"/>
</dbReference>
<keyword evidence="1" id="KW-0472">Membrane</keyword>
<organism evidence="3 4">
    <name type="scientific">Mucilaginibacter pocheonensis</name>
    <dbReference type="NCBI Taxonomy" id="398050"/>
    <lineage>
        <taxon>Bacteria</taxon>
        <taxon>Pseudomonadati</taxon>
        <taxon>Bacteroidota</taxon>
        <taxon>Sphingobacteriia</taxon>
        <taxon>Sphingobacteriales</taxon>
        <taxon>Sphingobacteriaceae</taxon>
        <taxon>Mucilaginibacter</taxon>
    </lineage>
</organism>
<protein>
    <submittedName>
        <fullName evidence="3">Type III restriction enzyme</fullName>
        <ecNumber evidence="3">3.1.21.5</ecNumber>
    </submittedName>
</protein>
<proteinExistence type="predicted"/>
<dbReference type="InterPro" id="IPR050742">
    <property type="entry name" value="Helicase_Restrict-Modif_Enz"/>
</dbReference>
<dbReference type="Gene3D" id="3.40.50.300">
    <property type="entry name" value="P-loop containing nucleotide triphosphate hydrolases"/>
    <property type="match status" value="2"/>
</dbReference>
<name>A0ABU1T988_9SPHI</name>
<dbReference type="InterPro" id="IPR014001">
    <property type="entry name" value="Helicase_ATP-bd"/>
</dbReference>
<dbReference type="PROSITE" id="PS51192">
    <property type="entry name" value="HELICASE_ATP_BIND_1"/>
    <property type="match status" value="1"/>
</dbReference>
<dbReference type="SMART" id="SM00487">
    <property type="entry name" value="DEXDc"/>
    <property type="match status" value="1"/>
</dbReference>
<accession>A0ABU1T988</accession>
<evidence type="ECO:0000259" key="2">
    <source>
        <dbReference type="PROSITE" id="PS51192"/>
    </source>
</evidence>
<keyword evidence="1" id="KW-0812">Transmembrane</keyword>
<dbReference type="InterPro" id="IPR006935">
    <property type="entry name" value="Helicase/UvrB_N"/>
</dbReference>
<dbReference type="InterPro" id="IPR027417">
    <property type="entry name" value="P-loop_NTPase"/>
</dbReference>
<dbReference type="EC" id="3.1.21.5" evidence="3"/>
<gene>
    <name evidence="3" type="ORF">J2W55_001213</name>
</gene>
<dbReference type="Pfam" id="PF04851">
    <property type="entry name" value="ResIII"/>
    <property type="match status" value="1"/>
</dbReference>
<feature type="transmembrane region" description="Helical" evidence="1">
    <location>
        <begin position="67"/>
        <end position="89"/>
    </location>
</feature>
<evidence type="ECO:0000313" key="4">
    <source>
        <dbReference type="Proteomes" id="UP001247620"/>
    </source>
</evidence>
<evidence type="ECO:0000313" key="3">
    <source>
        <dbReference type="EMBL" id="MDR6941385.1"/>
    </source>
</evidence>
<comment type="caution">
    <text evidence="3">The sequence shown here is derived from an EMBL/GenBank/DDBJ whole genome shotgun (WGS) entry which is preliminary data.</text>
</comment>
<dbReference type="PANTHER" id="PTHR47396:SF1">
    <property type="entry name" value="ATP-DEPENDENT HELICASE IRC3-RELATED"/>
    <property type="match status" value="1"/>
</dbReference>
<reference evidence="3 4" key="1">
    <citation type="submission" date="2023-07" db="EMBL/GenBank/DDBJ databases">
        <title>Sorghum-associated microbial communities from plants grown in Nebraska, USA.</title>
        <authorList>
            <person name="Schachtman D."/>
        </authorList>
    </citation>
    <scope>NUCLEOTIDE SEQUENCE [LARGE SCALE GENOMIC DNA]</scope>
    <source>
        <strain evidence="3 4">3262</strain>
    </source>
</reference>
<dbReference type="RefSeq" id="WP_310093076.1">
    <property type="nucleotide sequence ID" value="NZ_JAVDUU010000001.1"/>
</dbReference>
<dbReference type="CDD" id="cd18785">
    <property type="entry name" value="SF2_C"/>
    <property type="match status" value="1"/>
</dbReference>
<feature type="domain" description="Helicase ATP-binding" evidence="2">
    <location>
        <begin position="58"/>
        <end position="254"/>
    </location>
</feature>
<evidence type="ECO:0000256" key="1">
    <source>
        <dbReference type="SAM" id="Phobius"/>
    </source>
</evidence>
<keyword evidence="3" id="KW-0378">Hydrolase</keyword>